<evidence type="ECO:0000256" key="2">
    <source>
        <dbReference type="ARBA" id="ARBA00005236"/>
    </source>
</evidence>
<evidence type="ECO:0000259" key="9">
    <source>
        <dbReference type="Pfam" id="PF12704"/>
    </source>
</evidence>
<reference evidence="10" key="1">
    <citation type="submission" date="2020-10" db="EMBL/GenBank/DDBJ databases">
        <authorList>
            <person name="Gilroy R."/>
        </authorList>
    </citation>
    <scope>NUCLEOTIDE SEQUENCE</scope>
    <source>
        <strain evidence="10">G3-3990</strain>
    </source>
</reference>
<dbReference type="AlphaFoldDB" id="A0A9D9N3E2"/>
<keyword evidence="4 7" id="KW-0812">Transmembrane</keyword>
<evidence type="ECO:0000313" key="11">
    <source>
        <dbReference type="Proteomes" id="UP000823641"/>
    </source>
</evidence>
<evidence type="ECO:0000256" key="5">
    <source>
        <dbReference type="ARBA" id="ARBA00022989"/>
    </source>
</evidence>
<dbReference type="PANTHER" id="PTHR30489">
    <property type="entry name" value="LIPOPROTEIN-RELEASING SYSTEM TRANSMEMBRANE PROTEIN LOLE"/>
    <property type="match status" value="1"/>
</dbReference>
<accession>A0A9D9N3E2</accession>
<organism evidence="10 11">
    <name type="scientific">Candidatus Gallipaludibacter merdavium</name>
    <dbReference type="NCBI Taxonomy" id="2840839"/>
    <lineage>
        <taxon>Bacteria</taxon>
        <taxon>Pseudomonadati</taxon>
        <taxon>Bacteroidota</taxon>
        <taxon>Bacteroidia</taxon>
        <taxon>Bacteroidales</taxon>
        <taxon>Candidatus Gallipaludibacter</taxon>
    </lineage>
</organism>
<evidence type="ECO:0000256" key="6">
    <source>
        <dbReference type="ARBA" id="ARBA00023136"/>
    </source>
</evidence>
<dbReference type="InterPro" id="IPR003838">
    <property type="entry name" value="ABC3_permease_C"/>
</dbReference>
<feature type="transmembrane region" description="Helical" evidence="7">
    <location>
        <begin position="28"/>
        <end position="50"/>
    </location>
</feature>
<name>A0A9D9N3E2_9BACT</name>
<proteinExistence type="inferred from homology"/>
<gene>
    <name evidence="10" type="ORF">IAA73_00970</name>
</gene>
<comment type="caution">
    <text evidence="10">The sequence shown here is derived from an EMBL/GenBank/DDBJ whole genome shotgun (WGS) entry which is preliminary data.</text>
</comment>
<dbReference type="GO" id="GO:0098797">
    <property type="term" value="C:plasma membrane protein complex"/>
    <property type="evidence" value="ECO:0007669"/>
    <property type="project" value="TreeGrafter"/>
</dbReference>
<dbReference type="PANTHER" id="PTHR30489:SF0">
    <property type="entry name" value="LIPOPROTEIN-RELEASING SYSTEM TRANSMEMBRANE PROTEIN LOLE"/>
    <property type="match status" value="1"/>
</dbReference>
<dbReference type="InterPro" id="IPR025857">
    <property type="entry name" value="MacB_PCD"/>
</dbReference>
<dbReference type="GO" id="GO:0044874">
    <property type="term" value="P:lipoprotein localization to outer membrane"/>
    <property type="evidence" value="ECO:0007669"/>
    <property type="project" value="TreeGrafter"/>
</dbReference>
<feature type="transmembrane region" description="Helical" evidence="7">
    <location>
        <begin position="280"/>
        <end position="305"/>
    </location>
</feature>
<comment type="subcellular location">
    <subcellularLocation>
        <location evidence="1">Cell membrane</location>
        <topology evidence="1">Multi-pass membrane protein</topology>
    </subcellularLocation>
</comment>
<sequence length="414" mass="47090">MKLEFFIAKRLYFTDKGKERVSIPAVRVAIAGIAVGLAVMILTIAIVLGFKKEVSEKAIGFGAHIQVVNFDSNNTYEMQPIIVDSSLVEKIKGFEGVRHVQCYATKPCILKTQEDFEGVVLKGIGTDFDWDFFARNMVKGQLPTINDSTISREILISEITAKALKLDVGDAVFAYFVQDDIRARKFQICGIYNTDFSEYDKLIIIGDNRQVQQLNQWRKNQYSGIEILIDDFKHLDAIGDQVYFATANRFDEEGNSYYTRTIKESNPQLFSWLRLLDMNVWVIIVLMLAVAGFNMISGLLILILEKINFIGTMKALGSSNKSIRKIFMWQATFLITKGMIIGNLIGIMLCALQYYFHIIPLDASAYYVSYVPIYLNWTYWLLLNIGTWCISVLMLIGPSHIVTKISPAKVMRYE</sequence>
<reference evidence="10" key="2">
    <citation type="journal article" date="2021" name="PeerJ">
        <title>Extensive microbial diversity within the chicken gut microbiome revealed by metagenomics and culture.</title>
        <authorList>
            <person name="Gilroy R."/>
            <person name="Ravi A."/>
            <person name="Getino M."/>
            <person name="Pursley I."/>
            <person name="Horton D.L."/>
            <person name="Alikhan N.F."/>
            <person name="Baker D."/>
            <person name="Gharbi K."/>
            <person name="Hall N."/>
            <person name="Watson M."/>
            <person name="Adriaenssens E.M."/>
            <person name="Foster-Nyarko E."/>
            <person name="Jarju S."/>
            <person name="Secka A."/>
            <person name="Antonio M."/>
            <person name="Oren A."/>
            <person name="Chaudhuri R.R."/>
            <person name="La Ragione R."/>
            <person name="Hildebrand F."/>
            <person name="Pallen M.J."/>
        </authorList>
    </citation>
    <scope>NUCLEOTIDE SEQUENCE</scope>
    <source>
        <strain evidence="10">G3-3990</strain>
    </source>
</reference>
<feature type="domain" description="MacB-like periplasmic core" evidence="9">
    <location>
        <begin position="29"/>
        <end position="241"/>
    </location>
</feature>
<dbReference type="Proteomes" id="UP000823641">
    <property type="component" value="Unassembled WGS sequence"/>
</dbReference>
<protein>
    <submittedName>
        <fullName evidence="10">ABC transporter permease</fullName>
    </submittedName>
</protein>
<dbReference type="EMBL" id="JADIMG010000004">
    <property type="protein sequence ID" value="MBO8458897.1"/>
    <property type="molecule type" value="Genomic_DNA"/>
</dbReference>
<dbReference type="Pfam" id="PF02687">
    <property type="entry name" value="FtsX"/>
    <property type="match status" value="1"/>
</dbReference>
<comment type="similarity">
    <text evidence="2">Belongs to the ABC-4 integral membrane protein family. LolC/E subfamily.</text>
</comment>
<dbReference type="Pfam" id="PF12704">
    <property type="entry name" value="MacB_PCD"/>
    <property type="match status" value="1"/>
</dbReference>
<feature type="transmembrane region" description="Helical" evidence="7">
    <location>
        <begin position="326"/>
        <end position="357"/>
    </location>
</feature>
<evidence type="ECO:0000313" key="10">
    <source>
        <dbReference type="EMBL" id="MBO8458897.1"/>
    </source>
</evidence>
<evidence type="ECO:0000256" key="7">
    <source>
        <dbReference type="SAM" id="Phobius"/>
    </source>
</evidence>
<keyword evidence="3" id="KW-1003">Cell membrane</keyword>
<evidence type="ECO:0000256" key="4">
    <source>
        <dbReference type="ARBA" id="ARBA00022692"/>
    </source>
</evidence>
<feature type="transmembrane region" description="Helical" evidence="7">
    <location>
        <begin position="377"/>
        <end position="396"/>
    </location>
</feature>
<evidence type="ECO:0000259" key="8">
    <source>
        <dbReference type="Pfam" id="PF02687"/>
    </source>
</evidence>
<evidence type="ECO:0000256" key="1">
    <source>
        <dbReference type="ARBA" id="ARBA00004651"/>
    </source>
</evidence>
<keyword evidence="6 7" id="KW-0472">Membrane</keyword>
<evidence type="ECO:0000256" key="3">
    <source>
        <dbReference type="ARBA" id="ARBA00022475"/>
    </source>
</evidence>
<feature type="domain" description="ABC3 transporter permease C-terminal" evidence="8">
    <location>
        <begin position="282"/>
        <end position="407"/>
    </location>
</feature>
<keyword evidence="5 7" id="KW-1133">Transmembrane helix</keyword>
<dbReference type="InterPro" id="IPR051447">
    <property type="entry name" value="Lipoprotein-release_system"/>
</dbReference>